<comment type="caution">
    <text evidence="1">The sequence shown here is derived from an EMBL/GenBank/DDBJ whole genome shotgun (WGS) entry which is preliminary data.</text>
</comment>
<protein>
    <submittedName>
        <fullName evidence="1">Uncharacterized protein</fullName>
    </submittedName>
</protein>
<name>A0ABR8JQ35_9BACT</name>
<reference evidence="1 2" key="1">
    <citation type="submission" date="2020-09" db="EMBL/GenBank/DDBJ databases">
        <authorList>
            <person name="Kim M.K."/>
        </authorList>
    </citation>
    <scope>NUCLEOTIDE SEQUENCE [LARGE SCALE GENOMIC DNA]</scope>
    <source>
        <strain evidence="1 2">BT189</strain>
    </source>
</reference>
<dbReference type="Proteomes" id="UP000606003">
    <property type="component" value="Unassembled WGS sequence"/>
</dbReference>
<accession>A0ABR8JQ35</accession>
<keyword evidence="2" id="KW-1185">Reference proteome</keyword>
<evidence type="ECO:0000313" key="2">
    <source>
        <dbReference type="Proteomes" id="UP000606003"/>
    </source>
</evidence>
<dbReference type="EMBL" id="JACXAC010000002">
    <property type="protein sequence ID" value="MBD2722089.1"/>
    <property type="molecule type" value="Genomic_DNA"/>
</dbReference>
<dbReference type="RefSeq" id="WP_190923342.1">
    <property type="nucleotide sequence ID" value="NZ_JACXAC010000002.1"/>
</dbReference>
<organism evidence="1 2">
    <name type="scientific">Hymenobacter armeniacus</name>
    <dbReference type="NCBI Taxonomy" id="2771358"/>
    <lineage>
        <taxon>Bacteria</taxon>
        <taxon>Pseudomonadati</taxon>
        <taxon>Bacteroidota</taxon>
        <taxon>Cytophagia</taxon>
        <taxon>Cytophagales</taxon>
        <taxon>Hymenobacteraceae</taxon>
        <taxon>Hymenobacter</taxon>
    </lineage>
</organism>
<gene>
    <name evidence="1" type="ORF">IC234_08105</name>
</gene>
<sequence>MQKSTTAEGTLAPALFDEYAAEWHSKISDVGNPDVTSYFANGDSGRLTYVYFSIQRVAELVSAVGVQHIKARFVLMPDASTGQYRFSLVLFAADKDDRQLTAYYLPDALQAVPPTVGEPLPGSLAGLWQAAWAEATLLTSAMFTTSYGVLKGYNFDLKDFLTPLFTNGQPYDKQQVRVWLGLHGYTTPDDQPTQTFGLMVRRFDPTQGAAGQLQAADDVFFDLSTPCPPVD</sequence>
<proteinExistence type="predicted"/>
<evidence type="ECO:0000313" key="1">
    <source>
        <dbReference type="EMBL" id="MBD2722089.1"/>
    </source>
</evidence>